<keyword evidence="2 5" id="KW-0863">Zinc-finger</keyword>
<evidence type="ECO:0000256" key="1">
    <source>
        <dbReference type="ARBA" id="ARBA00022723"/>
    </source>
</evidence>
<evidence type="ECO:0000256" key="5">
    <source>
        <dbReference type="PROSITE-ProRule" id="PRU00309"/>
    </source>
</evidence>
<feature type="coiled-coil region" evidence="6">
    <location>
        <begin position="319"/>
        <end position="346"/>
    </location>
</feature>
<dbReference type="GO" id="GO:0003677">
    <property type="term" value="F:DNA binding"/>
    <property type="evidence" value="ECO:0007669"/>
    <property type="project" value="UniProtKB-UniRule"/>
</dbReference>
<dbReference type="InterPro" id="IPR048365">
    <property type="entry name" value="TNP-like_RNaseH_N"/>
</dbReference>
<dbReference type="OrthoDB" id="6129029at2759"/>
<dbReference type="Proteomes" id="UP001152320">
    <property type="component" value="Chromosome 18"/>
</dbReference>
<dbReference type="Pfam" id="PF05485">
    <property type="entry name" value="THAP"/>
    <property type="match status" value="1"/>
</dbReference>
<evidence type="ECO:0000313" key="8">
    <source>
        <dbReference type="EMBL" id="KAJ8025305.1"/>
    </source>
</evidence>
<evidence type="ECO:0000256" key="2">
    <source>
        <dbReference type="ARBA" id="ARBA00022771"/>
    </source>
</evidence>
<keyword evidence="9" id="KW-1185">Reference proteome</keyword>
<dbReference type="EMBL" id="JAIZAY010000018">
    <property type="protein sequence ID" value="KAJ8025305.1"/>
    <property type="molecule type" value="Genomic_DNA"/>
</dbReference>
<dbReference type="SUPFAM" id="SSF57716">
    <property type="entry name" value="Glucocorticoid receptor-like (DNA-binding domain)"/>
    <property type="match status" value="1"/>
</dbReference>
<keyword evidence="6" id="KW-0175">Coiled coil</keyword>
<evidence type="ECO:0000313" key="9">
    <source>
        <dbReference type="Proteomes" id="UP001152320"/>
    </source>
</evidence>
<evidence type="ECO:0000256" key="3">
    <source>
        <dbReference type="ARBA" id="ARBA00022833"/>
    </source>
</evidence>
<accession>A0A9Q0YPT3</accession>
<gene>
    <name evidence="8" type="ORF">HOLleu_35478</name>
</gene>
<comment type="caution">
    <text evidence="8">The sequence shown here is derived from an EMBL/GenBank/DDBJ whole genome shotgun (WGS) entry which is preliminary data.</text>
</comment>
<evidence type="ECO:0000259" key="7">
    <source>
        <dbReference type="PROSITE" id="PS50950"/>
    </source>
</evidence>
<feature type="domain" description="THAP-type" evidence="7">
    <location>
        <begin position="1"/>
        <end position="97"/>
    </location>
</feature>
<evidence type="ECO:0000256" key="6">
    <source>
        <dbReference type="SAM" id="Coils"/>
    </source>
</evidence>
<protein>
    <submittedName>
        <fullName evidence="8">Transposable element P transposase</fullName>
    </submittedName>
</protein>
<evidence type="ECO:0000256" key="4">
    <source>
        <dbReference type="ARBA" id="ARBA00023125"/>
    </source>
</evidence>
<dbReference type="PROSITE" id="PS50950">
    <property type="entry name" value="ZF_THAP"/>
    <property type="match status" value="1"/>
</dbReference>
<keyword evidence="1" id="KW-0479">Metal-binding</keyword>
<dbReference type="InterPro" id="IPR006612">
    <property type="entry name" value="THAP_Znf"/>
</dbReference>
<reference evidence="8" key="1">
    <citation type="submission" date="2021-10" db="EMBL/GenBank/DDBJ databases">
        <title>Tropical sea cucumber genome reveals ecological adaptation and Cuvierian tubules defense mechanism.</title>
        <authorList>
            <person name="Chen T."/>
        </authorList>
    </citation>
    <scope>NUCLEOTIDE SEQUENCE</scope>
    <source>
        <strain evidence="8">Nanhai2018</strain>
        <tissue evidence="8">Muscle</tissue>
    </source>
</reference>
<dbReference type="Pfam" id="PF21787">
    <property type="entry name" value="TNP-like_RNaseH_N"/>
    <property type="match status" value="1"/>
</dbReference>
<keyword evidence="3" id="KW-0862">Zinc</keyword>
<dbReference type="AlphaFoldDB" id="A0A9Q0YPT3"/>
<name>A0A9Q0YPT3_HOLLE</name>
<keyword evidence="4 5" id="KW-0238">DNA-binding</keyword>
<proteinExistence type="predicted"/>
<dbReference type="Pfam" id="PF21788">
    <property type="entry name" value="TNP-like_GBD"/>
    <property type="match status" value="1"/>
</dbReference>
<organism evidence="8 9">
    <name type="scientific">Holothuria leucospilota</name>
    <name type="common">Black long sea cucumber</name>
    <name type="synonym">Mertensiothuria leucospilota</name>
    <dbReference type="NCBI Taxonomy" id="206669"/>
    <lineage>
        <taxon>Eukaryota</taxon>
        <taxon>Metazoa</taxon>
        <taxon>Echinodermata</taxon>
        <taxon>Eleutherozoa</taxon>
        <taxon>Echinozoa</taxon>
        <taxon>Holothuroidea</taxon>
        <taxon>Aspidochirotacea</taxon>
        <taxon>Aspidochirotida</taxon>
        <taxon>Holothuriidae</taxon>
        <taxon>Holothuria</taxon>
    </lineage>
</organism>
<dbReference type="GO" id="GO:0008270">
    <property type="term" value="F:zinc ion binding"/>
    <property type="evidence" value="ECO:0007669"/>
    <property type="project" value="UniProtKB-KW"/>
</dbReference>
<sequence>MPGANCAVVGCGTSRRSKGVGIFRLPAAKNEEYSRWRSSWLNEITKSRVVDKEFRDQIRNNAVFTCERHFRPEEVEIFQTDKMTKKKPVFGSVPTLCMPSKSLIARQHRSFRKEKTADAYPTTPDVMYKSLQEVQQDIKKCNFSKEWSAILDTNKCVVSLQERTFLSPAYSVTIDDSLGFTISVFGWFLPENHPIYLMHRRSVRKIKIRDLLNEIKSFLNCSGVPKTNANTKNSMLHVIPKAFDPLMEEYEPFPHKEIQRALDCEVLTKLEHCAICEYLSSEIFPERKATEAKRKQILIPAKTKAPVTRTNPFRIKLTLQAQRLKCAQLQKELESMKEELLKSSVAVDHSMSKDFLGILNDANTKKTPFMTLFWEQQKKLFSVNEKGVRYHPMIIRFCLSLMSKSPSCYEELRNSKVLTLPSQRTLRDYRNWIKPSPGFNEDVILDLIEKTENYFDVQRYVVLLIDEMKLKANLVFDKNTGELIGFTDLGDPEINYSTMEKVDQLATHAMVFMLRGVCTELKYSFAFFGSDGVSAIQLFPLFWEAVCILECTCNLWVIAVTSDGASPNRRFYNMHNAMVGDDSRSVTYCTQNLYSPHRSIYFFSDAPHLIKTARNCLYQSGCGNNTRCMWNGGKHLMWQHIVRLYHIDMEHSLKILPKITYDHIHLTPYSKMRVNLAAQVLSSTMAIALKKYGGGQAAATAKFCELVDAFFDCLNVRSTSEHVRKRKPNLAPYKQLDDNRFIWLEDEFVRYFDEWKQSIESREGNFNKNAQSQMFISKQTFDGFKITVYSLIAATKFLLSEGMEFVLSERFCQDPLEEYFGVQRQQGRRCDNPDLYTFGYNDNSIRVQRTISCNTGNTRGRYDHKKSWEDISDEKLPKKQRRK</sequence>
<dbReference type="InterPro" id="IPR048366">
    <property type="entry name" value="TNP-like_GBD"/>
</dbReference>